<reference evidence="5 6" key="1">
    <citation type="submission" date="2008-06" db="EMBL/GenBank/DDBJ databases">
        <title>Complete sequence of Chloroherpeton thalassium ATCC 35110.</title>
        <authorList>
            <consortium name="US DOE Joint Genome Institute"/>
            <person name="Lucas S."/>
            <person name="Copeland A."/>
            <person name="Lapidus A."/>
            <person name="Glavina del Rio T."/>
            <person name="Dalin E."/>
            <person name="Tice H."/>
            <person name="Bruce D."/>
            <person name="Goodwin L."/>
            <person name="Pitluck S."/>
            <person name="Schmutz J."/>
            <person name="Larimer F."/>
            <person name="Land M."/>
            <person name="Hauser L."/>
            <person name="Kyrpides N."/>
            <person name="Mikhailova N."/>
            <person name="Liu Z."/>
            <person name="Li T."/>
            <person name="Zhao F."/>
            <person name="Overmann J."/>
            <person name="Bryant D.A."/>
            <person name="Richardson P."/>
        </authorList>
    </citation>
    <scope>NUCLEOTIDE SEQUENCE [LARGE SCALE GENOMIC DNA]</scope>
    <source>
        <strain evidence="6">ATCC 35110 / GB-78</strain>
    </source>
</reference>
<dbReference type="KEGG" id="cts:Ctha_0307"/>
<evidence type="ECO:0000313" key="5">
    <source>
        <dbReference type="EMBL" id="ACF12778.1"/>
    </source>
</evidence>
<evidence type="ECO:0000259" key="4">
    <source>
        <dbReference type="PROSITE" id="PS51379"/>
    </source>
</evidence>
<dbReference type="InterPro" id="IPR017900">
    <property type="entry name" value="4Fe4S_Fe_S_CS"/>
</dbReference>
<dbReference type="HOGENOM" id="CLU_139698_6_4_10"/>
<dbReference type="eggNOG" id="COG1141">
    <property type="taxonomic scope" value="Bacteria"/>
</dbReference>
<evidence type="ECO:0000256" key="1">
    <source>
        <dbReference type="ARBA" id="ARBA00022723"/>
    </source>
</evidence>
<keyword evidence="1" id="KW-0479">Metal-binding</keyword>
<dbReference type="PROSITE" id="PS51379">
    <property type="entry name" value="4FE4S_FER_2"/>
    <property type="match status" value="1"/>
</dbReference>
<evidence type="ECO:0000313" key="6">
    <source>
        <dbReference type="Proteomes" id="UP000001208"/>
    </source>
</evidence>
<gene>
    <name evidence="5" type="ordered locus">Ctha_0307</name>
</gene>
<keyword evidence="6" id="KW-1185">Reference proteome</keyword>
<organism evidence="5 6">
    <name type="scientific">Chloroherpeton thalassium (strain ATCC 35110 / GB-78)</name>
    <dbReference type="NCBI Taxonomy" id="517418"/>
    <lineage>
        <taxon>Bacteria</taxon>
        <taxon>Pseudomonadati</taxon>
        <taxon>Chlorobiota</taxon>
        <taxon>Chlorobiia</taxon>
        <taxon>Chlorobiales</taxon>
        <taxon>Chloroherpetonaceae</taxon>
        <taxon>Chloroherpeton</taxon>
    </lineage>
</organism>
<dbReference type="AlphaFoldDB" id="B3QTY0"/>
<dbReference type="Gene3D" id="3.30.70.20">
    <property type="match status" value="1"/>
</dbReference>
<dbReference type="STRING" id="517418.Ctha_0307"/>
<dbReference type="GO" id="GO:0051536">
    <property type="term" value="F:iron-sulfur cluster binding"/>
    <property type="evidence" value="ECO:0007669"/>
    <property type="project" value="UniProtKB-KW"/>
</dbReference>
<evidence type="ECO:0000256" key="2">
    <source>
        <dbReference type="ARBA" id="ARBA00023004"/>
    </source>
</evidence>
<dbReference type="PROSITE" id="PS00198">
    <property type="entry name" value="4FE4S_FER_1"/>
    <property type="match status" value="1"/>
</dbReference>
<protein>
    <submittedName>
        <fullName evidence="5">Putative ferredoxin</fullName>
    </submittedName>
</protein>
<sequence length="78" mass="8639">MPAVFENRNSDNAPGRYYIDSQCYDCGLCVDICPTIFKRNGKKRYSFVGAQPEQATHEKLCKEALETCPCGAIGDDGK</sequence>
<name>B3QTY0_CHLT3</name>
<dbReference type="RefSeq" id="WP_012498862.1">
    <property type="nucleotide sequence ID" value="NC_011026.1"/>
</dbReference>
<dbReference type="InterPro" id="IPR017896">
    <property type="entry name" value="4Fe4S_Fe-S-bd"/>
</dbReference>
<dbReference type="Proteomes" id="UP000001208">
    <property type="component" value="Chromosome"/>
</dbReference>
<proteinExistence type="predicted"/>
<dbReference type="SUPFAM" id="SSF54862">
    <property type="entry name" value="4Fe-4S ferredoxins"/>
    <property type="match status" value="1"/>
</dbReference>
<dbReference type="OrthoDB" id="9803319at2"/>
<keyword evidence="2" id="KW-0408">Iron</keyword>
<dbReference type="EMBL" id="CP001100">
    <property type="protein sequence ID" value="ACF12778.1"/>
    <property type="molecule type" value="Genomic_DNA"/>
</dbReference>
<dbReference type="Pfam" id="PF13370">
    <property type="entry name" value="Fer4_13"/>
    <property type="match status" value="1"/>
</dbReference>
<accession>B3QTY0</accession>
<feature type="domain" description="4Fe-4S ferredoxin-type" evidence="4">
    <location>
        <begin position="15"/>
        <end position="42"/>
    </location>
</feature>
<dbReference type="GO" id="GO:0046872">
    <property type="term" value="F:metal ion binding"/>
    <property type="evidence" value="ECO:0007669"/>
    <property type="project" value="UniProtKB-KW"/>
</dbReference>
<evidence type="ECO:0000256" key="3">
    <source>
        <dbReference type="ARBA" id="ARBA00023014"/>
    </source>
</evidence>
<keyword evidence="3" id="KW-0411">Iron-sulfur</keyword>